<protein>
    <recommendedName>
        <fullName evidence="3">N-acetyltransferase domain-containing protein</fullName>
    </recommendedName>
</protein>
<dbReference type="KEGG" id="hae:halTADL_0285"/>
<reference evidence="1 2" key="1">
    <citation type="submission" date="2016-10" db="EMBL/GenBank/DDBJ databases">
        <authorList>
            <person name="de Groot N.N."/>
        </authorList>
    </citation>
    <scope>NUCLEOTIDE SEQUENCE [LARGE SCALE GENOMIC DNA]</scope>
    <source>
        <strain evidence="1 2">DSM 22187</strain>
    </source>
</reference>
<accession>A0A1H6Y1U7</accession>
<dbReference type="Gene3D" id="3.40.630.30">
    <property type="match status" value="1"/>
</dbReference>
<sequence length="78" mass="8756">MLVVDEGYRNRGIATAFYNYLLSSLPPALSQPAVSTKTWSTNRPHIAILESVSFDCVHRVVDDRKAGVDTVYYARRVP</sequence>
<evidence type="ECO:0008006" key="3">
    <source>
        <dbReference type="Google" id="ProtNLM"/>
    </source>
</evidence>
<dbReference type="RefSeq" id="WP_089673909.1">
    <property type="nucleotide sequence ID" value="NZ_CP024845.1"/>
</dbReference>
<dbReference type="InterPro" id="IPR016181">
    <property type="entry name" value="Acyl_CoA_acyltransferase"/>
</dbReference>
<name>A0A1H6Y1U7_9EURY</name>
<dbReference type="EMBL" id="FNYR01000054">
    <property type="protein sequence ID" value="SEJ35288.1"/>
    <property type="molecule type" value="Genomic_DNA"/>
</dbReference>
<dbReference type="AlphaFoldDB" id="A0A1H6Y1U7"/>
<evidence type="ECO:0000313" key="2">
    <source>
        <dbReference type="Proteomes" id="UP000198888"/>
    </source>
</evidence>
<evidence type="ECO:0000313" key="1">
    <source>
        <dbReference type="EMBL" id="SEJ35288.1"/>
    </source>
</evidence>
<dbReference type="Proteomes" id="UP000198888">
    <property type="component" value="Unassembled WGS sequence"/>
</dbReference>
<dbReference type="OrthoDB" id="87545at2157"/>
<accession>A0A2H4PYB5</accession>
<organism evidence="1 2">
    <name type="scientific">Halohasta litchfieldiae</name>
    <dbReference type="NCBI Taxonomy" id="1073996"/>
    <lineage>
        <taxon>Archaea</taxon>
        <taxon>Methanobacteriati</taxon>
        <taxon>Methanobacteriota</taxon>
        <taxon>Stenosarchaea group</taxon>
        <taxon>Halobacteria</taxon>
        <taxon>Halobacteriales</taxon>
        <taxon>Haloferacaceae</taxon>
        <taxon>Halohasta</taxon>
    </lineage>
</organism>
<dbReference type="GeneID" id="35001109"/>
<dbReference type="SUPFAM" id="SSF55729">
    <property type="entry name" value="Acyl-CoA N-acyltransferases (Nat)"/>
    <property type="match status" value="1"/>
</dbReference>
<gene>
    <name evidence="1" type="ORF">SAMN05444271_15410</name>
</gene>
<proteinExistence type="predicted"/>
<keyword evidence="2" id="KW-1185">Reference proteome</keyword>